<accession>A0ABS2P817</accession>
<dbReference type="PANTHER" id="PTHR45947:SF3">
    <property type="entry name" value="SULFOQUINOVOSYL TRANSFERASE SQD2"/>
    <property type="match status" value="1"/>
</dbReference>
<evidence type="ECO:0000313" key="3">
    <source>
        <dbReference type="Proteomes" id="UP000741863"/>
    </source>
</evidence>
<dbReference type="Pfam" id="PF13524">
    <property type="entry name" value="Glyco_trans_1_2"/>
    <property type="match status" value="1"/>
</dbReference>
<proteinExistence type="predicted"/>
<sequence>MKVLHMPSGSDISMLAKQMRALGVDATSASFSSKDLYGYRADRNLNVDQFPPEEKKAKIEQIFQEAMNEFDVFHFHFGKTFNSKSDIAILKSKGKKMVAHHRGSEVRLLSLAQKNNRFASIKSKWPEETVHKYVRRLSASIDHAIVPDYEMLPYVEPYYKHVHVVLRAIDVSSYTPVYPKETDKPVVVHAPSHHEIKGTPFVLEAVEQLKQEGLDFEFRKIENLSHEEAMKAYQKATVVIDQLRIGSYANLTMESMALGKPVICYVREDLVSKFPGKLPIINANPDTLTSVLRNFLMKNNDWNKIGKESRAYVEQYHHVERIAKQMIDIYKLL</sequence>
<dbReference type="RefSeq" id="WP_204695681.1">
    <property type="nucleotide sequence ID" value="NZ_JAFBEC010000002.1"/>
</dbReference>
<dbReference type="PANTHER" id="PTHR45947">
    <property type="entry name" value="SULFOQUINOVOSYL TRANSFERASE SQD2"/>
    <property type="match status" value="1"/>
</dbReference>
<dbReference type="CDD" id="cd03801">
    <property type="entry name" value="GT4_PimA-like"/>
    <property type="match status" value="1"/>
</dbReference>
<name>A0ABS2P817_9BACL</name>
<dbReference type="Gene3D" id="3.40.50.2000">
    <property type="entry name" value="Glycogen Phosphorylase B"/>
    <property type="match status" value="1"/>
</dbReference>
<dbReference type="EMBL" id="JAFBEC010000002">
    <property type="protein sequence ID" value="MBM7631564.1"/>
    <property type="molecule type" value="Genomic_DNA"/>
</dbReference>
<protein>
    <submittedName>
        <fullName evidence="2">Glycosyltransferase involved in cell wall biosynthesis</fullName>
    </submittedName>
</protein>
<gene>
    <name evidence="2" type="ORF">JOD17_000656</name>
</gene>
<dbReference type="Proteomes" id="UP000741863">
    <property type="component" value="Unassembled WGS sequence"/>
</dbReference>
<dbReference type="SUPFAM" id="SSF53756">
    <property type="entry name" value="UDP-Glycosyltransferase/glycogen phosphorylase"/>
    <property type="match status" value="1"/>
</dbReference>
<comment type="caution">
    <text evidence="2">The sequence shown here is derived from an EMBL/GenBank/DDBJ whole genome shotgun (WGS) entry which is preliminary data.</text>
</comment>
<feature type="domain" description="Spore protein YkvP/CgeB glycosyl transferase-like" evidence="1">
    <location>
        <begin position="218"/>
        <end position="328"/>
    </location>
</feature>
<evidence type="ECO:0000313" key="2">
    <source>
        <dbReference type="EMBL" id="MBM7631564.1"/>
    </source>
</evidence>
<organism evidence="2 3">
    <name type="scientific">Geomicrobium sediminis</name>
    <dbReference type="NCBI Taxonomy" id="1347788"/>
    <lineage>
        <taxon>Bacteria</taxon>
        <taxon>Bacillati</taxon>
        <taxon>Bacillota</taxon>
        <taxon>Bacilli</taxon>
        <taxon>Bacillales</taxon>
        <taxon>Geomicrobium</taxon>
    </lineage>
</organism>
<reference evidence="2 3" key="1">
    <citation type="submission" date="2021-01" db="EMBL/GenBank/DDBJ databases">
        <title>Genomic Encyclopedia of Type Strains, Phase IV (KMG-IV): sequencing the most valuable type-strain genomes for metagenomic binning, comparative biology and taxonomic classification.</title>
        <authorList>
            <person name="Goeker M."/>
        </authorList>
    </citation>
    <scope>NUCLEOTIDE SEQUENCE [LARGE SCALE GENOMIC DNA]</scope>
    <source>
        <strain evidence="2 3">DSM 25540</strain>
    </source>
</reference>
<keyword evidence="3" id="KW-1185">Reference proteome</keyword>
<dbReference type="InterPro" id="IPR050194">
    <property type="entry name" value="Glycosyltransferase_grp1"/>
</dbReference>
<evidence type="ECO:0000259" key="1">
    <source>
        <dbReference type="Pfam" id="PF13524"/>
    </source>
</evidence>
<dbReference type="InterPro" id="IPR055259">
    <property type="entry name" value="YkvP/CgeB_Glyco_trans-like"/>
</dbReference>